<gene>
    <name evidence="4" type="ORF">CLV43_102789</name>
</gene>
<dbReference type="AlphaFoldDB" id="A0A2T0THP4"/>
<reference evidence="4 5" key="1">
    <citation type="submission" date="2018-03" db="EMBL/GenBank/DDBJ databases">
        <title>Genomic Encyclopedia of Archaeal and Bacterial Type Strains, Phase II (KMG-II): from individual species to whole genera.</title>
        <authorList>
            <person name="Goeker M."/>
        </authorList>
    </citation>
    <scope>NUCLEOTIDE SEQUENCE [LARGE SCALE GENOMIC DNA]</scope>
    <source>
        <strain evidence="4 5">DSM 44720</strain>
    </source>
</reference>
<keyword evidence="5" id="KW-1185">Reference proteome</keyword>
<protein>
    <submittedName>
        <fullName evidence="4">ATPase family protein associated with various cellular activities (AAA)</fullName>
    </submittedName>
</protein>
<dbReference type="Pfam" id="PF00004">
    <property type="entry name" value="AAA"/>
    <property type="match status" value="1"/>
</dbReference>
<dbReference type="InterPro" id="IPR003959">
    <property type="entry name" value="ATPase_AAA_core"/>
</dbReference>
<feature type="domain" description="ATPase AAA-type core" evidence="2">
    <location>
        <begin position="359"/>
        <end position="478"/>
    </location>
</feature>
<evidence type="ECO:0000256" key="1">
    <source>
        <dbReference type="SAM" id="Phobius"/>
    </source>
</evidence>
<evidence type="ECO:0000259" key="3">
    <source>
        <dbReference type="Pfam" id="PF22738"/>
    </source>
</evidence>
<dbReference type="GO" id="GO:0016887">
    <property type="term" value="F:ATP hydrolysis activity"/>
    <property type="evidence" value="ECO:0007669"/>
    <property type="project" value="InterPro"/>
</dbReference>
<dbReference type="SUPFAM" id="SSF52540">
    <property type="entry name" value="P-loop containing nucleoside triphosphate hydrolases"/>
    <property type="match status" value="1"/>
</dbReference>
<evidence type="ECO:0000259" key="2">
    <source>
        <dbReference type="Pfam" id="PF00004"/>
    </source>
</evidence>
<keyword evidence="1" id="KW-0812">Transmembrane</keyword>
<dbReference type="GO" id="GO:0005524">
    <property type="term" value="F:ATP binding"/>
    <property type="evidence" value="ECO:0007669"/>
    <property type="project" value="InterPro"/>
</dbReference>
<organism evidence="4 5">
    <name type="scientific">Umezawaea tangerina</name>
    <dbReference type="NCBI Taxonomy" id="84725"/>
    <lineage>
        <taxon>Bacteria</taxon>
        <taxon>Bacillati</taxon>
        <taxon>Actinomycetota</taxon>
        <taxon>Actinomycetes</taxon>
        <taxon>Pseudonocardiales</taxon>
        <taxon>Pseudonocardiaceae</taxon>
        <taxon>Umezawaea</taxon>
    </lineage>
</organism>
<name>A0A2T0THP4_9PSEU</name>
<evidence type="ECO:0000313" key="5">
    <source>
        <dbReference type="Proteomes" id="UP000239494"/>
    </source>
</evidence>
<dbReference type="Proteomes" id="UP000239494">
    <property type="component" value="Unassembled WGS sequence"/>
</dbReference>
<dbReference type="OrthoDB" id="419933at2"/>
<dbReference type="EMBL" id="PVTF01000002">
    <property type="protein sequence ID" value="PRY45224.1"/>
    <property type="molecule type" value="Genomic_DNA"/>
</dbReference>
<comment type="caution">
    <text evidence="4">The sequence shown here is derived from an EMBL/GenBank/DDBJ whole genome shotgun (WGS) entry which is preliminary data.</text>
</comment>
<dbReference type="InterPro" id="IPR054567">
    <property type="entry name" value="NNH7"/>
</dbReference>
<feature type="domain" description="NACHT N-terminal Helical" evidence="3">
    <location>
        <begin position="5"/>
        <end position="225"/>
    </location>
</feature>
<proteinExistence type="predicted"/>
<sequence length="1056" mass="117458">MPKDHPLTYRGALRILGSDDPSWLKAVDRALGGVILAAPAVALFGPAGVAAAVWGAVDQKNQAFTLIQDTLRAVSQRRLKTAGYERRKLVAAAHTVLVVTSFFESLRERLGNAVFDALALTTDEQVGMASGWDRGQGEKLVDKLYAVDVPAPSATRGFEENVVVVQGWLVELADRVVSYLELLAAWHGGVDFEEVVKTATVKYREHYLRMASDVPEFLMWASFGEHAATRAEVCDTRHALAAALDHHGAALIRIERLLSLDPPAVQSVLPDSRVTIHQANTSVLNLSIVPDSRPGHRDGAEFPTVGQIYVNPRYRISGGEMPEVKPWDEKWWRDRSVRDDLDMLLATHLTSADGAEWPLLLLGHPGAGKSMLMKVLAARLPVSEYTVVRVPLRRVDVDAPVYDQVEQALSATTHGRVTWPTLVEQSKSTVRVVLLDGLDELLQASSNRRMGYLQEVVDFQRREAGMDRPVVVIVTSRTVVADRVTIPERSPVVRLEEFDETEVAAWLDIWNEVNRAGARAGTFRPLDVETAMTHPDLVEQPLLLFMLALHSADPNSVSLDADLSKAALYGHLLESFARREVTRPFGNRSEEDFEEAVEDQMWRLGIVALGMFNRGRHDITEVELEQDARAFAEGDSREATASKWTIGQFFFVHLAETNEHVQRLSEKSYEFLHATFGEYLVARHLLGVVIQQLPSGGRRRDRNHDDLMFAAMSHQPLSNRRTVLTFLQELVGALPQAQQDSIIRMLRELLPQHRKRNRSDRFADYRPLPTDHVRELAAYSANLVLLRLVFAPDGMPLDQLWSSDDNQVQWRSMVELWRAGLDGASWQDLVSSLGRHVDLILLGLEDIHEAVVADVSHARLTGDIDLVRRLRYGFAVNDSILTWARFDGPKENVDLLISGALDSSIPGRMVNLVLPDEVEESQTWNRAVEIIGRVLKDRGSRLPYEAIDLIIGWGLGSVPKARFGLQVLRELVVMHPKLLEKYPDLLEDCPAPKVADNGPVGELGYVITVLNEDQIHSSGRGSVIPVEIATRDSPVQPIVLSEALEPPPGPEGAAGR</sequence>
<dbReference type="Pfam" id="PF22738">
    <property type="entry name" value="NNH7"/>
    <property type="match status" value="1"/>
</dbReference>
<dbReference type="InterPro" id="IPR027417">
    <property type="entry name" value="P-loop_NTPase"/>
</dbReference>
<keyword evidence="1" id="KW-0472">Membrane</keyword>
<dbReference type="RefSeq" id="WP_106186743.1">
    <property type="nucleotide sequence ID" value="NZ_PVTF01000002.1"/>
</dbReference>
<accession>A0A2T0THP4</accession>
<dbReference type="Gene3D" id="3.40.50.300">
    <property type="entry name" value="P-loop containing nucleotide triphosphate hydrolases"/>
    <property type="match status" value="1"/>
</dbReference>
<evidence type="ECO:0000313" key="4">
    <source>
        <dbReference type="EMBL" id="PRY45224.1"/>
    </source>
</evidence>
<feature type="transmembrane region" description="Helical" evidence="1">
    <location>
        <begin position="34"/>
        <end position="57"/>
    </location>
</feature>
<keyword evidence="1" id="KW-1133">Transmembrane helix</keyword>